<feature type="signal peptide" evidence="1">
    <location>
        <begin position="1"/>
        <end position="28"/>
    </location>
</feature>
<sequence length="154" mass="17352">MSRSASAKQRNWWWTSGCLGLLSILSLCREGVEMVLEYKYLGVHLDNKQLFSKCSMTLQENTGQGVFSKEAKVPQQPQHLAGQTNNEGWFCSWGGSWTLCMLWLRGECCRNSSQSWTIPPTHSTACWLHRGALSARVTVVLHRPPQEILTPSAQ</sequence>
<name>A0A6G1Q5P9_CHAAH</name>
<keyword evidence="3" id="KW-1185">Reference proteome</keyword>
<evidence type="ECO:0000313" key="2">
    <source>
        <dbReference type="EMBL" id="KAF3697506.1"/>
    </source>
</evidence>
<feature type="chain" id="PRO_5026293368" evidence="1">
    <location>
        <begin position="29"/>
        <end position="154"/>
    </location>
</feature>
<evidence type="ECO:0000256" key="1">
    <source>
        <dbReference type="SAM" id="SignalP"/>
    </source>
</evidence>
<gene>
    <name evidence="2" type="ORF">EXN66_Car013186</name>
</gene>
<accession>A0A6G1Q5P9</accession>
<reference evidence="2 3" key="1">
    <citation type="submission" date="2019-02" db="EMBL/GenBank/DDBJ databases">
        <title>Opniocepnalus argus genome.</title>
        <authorList>
            <person name="Zhou C."/>
            <person name="Xiao S."/>
        </authorList>
    </citation>
    <scope>NUCLEOTIDE SEQUENCE [LARGE SCALE GENOMIC DNA]</scope>
    <source>
        <strain evidence="2">OARG1902GOOAL</strain>
        <tissue evidence="2">Muscle</tissue>
    </source>
</reference>
<dbReference type="Proteomes" id="UP000503349">
    <property type="component" value="Chromosome 13"/>
</dbReference>
<protein>
    <submittedName>
        <fullName evidence="2">Uncharacterized protein</fullName>
    </submittedName>
</protein>
<dbReference type="EMBL" id="CM015724">
    <property type="protein sequence ID" value="KAF3697506.1"/>
    <property type="molecule type" value="Genomic_DNA"/>
</dbReference>
<keyword evidence="1" id="KW-0732">Signal</keyword>
<evidence type="ECO:0000313" key="3">
    <source>
        <dbReference type="Proteomes" id="UP000503349"/>
    </source>
</evidence>
<organism evidence="2 3">
    <name type="scientific">Channa argus</name>
    <name type="common">Northern snakehead</name>
    <name type="synonym">Ophicephalus argus</name>
    <dbReference type="NCBI Taxonomy" id="215402"/>
    <lineage>
        <taxon>Eukaryota</taxon>
        <taxon>Metazoa</taxon>
        <taxon>Chordata</taxon>
        <taxon>Craniata</taxon>
        <taxon>Vertebrata</taxon>
        <taxon>Euteleostomi</taxon>
        <taxon>Actinopterygii</taxon>
        <taxon>Neopterygii</taxon>
        <taxon>Teleostei</taxon>
        <taxon>Neoteleostei</taxon>
        <taxon>Acanthomorphata</taxon>
        <taxon>Anabantaria</taxon>
        <taxon>Anabantiformes</taxon>
        <taxon>Channoidei</taxon>
        <taxon>Channidae</taxon>
        <taxon>Channa</taxon>
    </lineage>
</organism>
<reference evidence="3" key="2">
    <citation type="submission" date="2019-02" db="EMBL/GenBank/DDBJ databases">
        <title>Opniocepnalus argus Var Kimnra genome.</title>
        <authorList>
            <person name="Zhou C."/>
            <person name="Xiao S."/>
        </authorList>
    </citation>
    <scope>NUCLEOTIDE SEQUENCE [LARGE SCALE GENOMIC DNA]</scope>
</reference>
<dbReference type="AlphaFoldDB" id="A0A6G1Q5P9"/>
<proteinExistence type="predicted"/>